<sequence>MELITATELATKFLICGTLRAKVPYNKVAEVREKNRRLGLGIMGLHEWLIKKGYKYSVPPSLRTG</sequence>
<reference evidence="2 3" key="1">
    <citation type="submission" date="2018-09" db="EMBL/GenBank/DDBJ databases">
        <title>Sphingomonas peninsula sp. nov., isolated from fildes peninsula, Antarctic soil.</title>
        <authorList>
            <person name="Yingchao G."/>
        </authorList>
    </citation>
    <scope>NUCLEOTIDE SEQUENCE [LARGE SCALE GENOMIC DNA]</scope>
    <source>
        <strain evidence="2 3">YZ-8</strain>
    </source>
</reference>
<dbReference type="SUPFAM" id="SSF51998">
    <property type="entry name" value="PFL-like glycyl radical enzymes"/>
    <property type="match status" value="1"/>
</dbReference>
<accession>A0A494TPQ5</accession>
<evidence type="ECO:0000259" key="1">
    <source>
        <dbReference type="Pfam" id="PF02867"/>
    </source>
</evidence>
<dbReference type="AlphaFoldDB" id="A0A494TPQ5"/>
<dbReference type="Pfam" id="PF02867">
    <property type="entry name" value="Ribonuc_red_lgC"/>
    <property type="match status" value="1"/>
</dbReference>
<feature type="domain" description="Ribonucleotide reductase large subunit C-terminal" evidence="1">
    <location>
        <begin position="3"/>
        <end position="59"/>
    </location>
</feature>
<dbReference type="InterPro" id="IPR000788">
    <property type="entry name" value="RNR_lg_C"/>
</dbReference>
<dbReference type="KEGG" id="spha:D3Y57_05450"/>
<dbReference type="Proteomes" id="UP000276254">
    <property type="component" value="Chromosome"/>
</dbReference>
<name>A0A494TPQ5_SPHPE</name>
<keyword evidence="3" id="KW-1185">Reference proteome</keyword>
<dbReference type="Gene3D" id="3.20.70.20">
    <property type="match status" value="1"/>
</dbReference>
<evidence type="ECO:0000313" key="3">
    <source>
        <dbReference type="Proteomes" id="UP000276254"/>
    </source>
</evidence>
<dbReference type="EMBL" id="CP032829">
    <property type="protein sequence ID" value="AYJ87776.1"/>
    <property type="molecule type" value="Genomic_DNA"/>
</dbReference>
<organism evidence="2 3">
    <name type="scientific">Sphingomonas paeninsulae</name>
    <dbReference type="NCBI Taxonomy" id="2319844"/>
    <lineage>
        <taxon>Bacteria</taxon>
        <taxon>Pseudomonadati</taxon>
        <taxon>Pseudomonadota</taxon>
        <taxon>Alphaproteobacteria</taxon>
        <taxon>Sphingomonadales</taxon>
        <taxon>Sphingomonadaceae</taxon>
        <taxon>Sphingomonas</taxon>
    </lineage>
</organism>
<dbReference type="OrthoDB" id="9762933at2"/>
<evidence type="ECO:0000313" key="2">
    <source>
        <dbReference type="EMBL" id="AYJ87776.1"/>
    </source>
</evidence>
<gene>
    <name evidence="2" type="ORF">D3Y57_05450</name>
</gene>
<protein>
    <recommendedName>
        <fullName evidence="1">Ribonucleotide reductase large subunit C-terminal domain-containing protein</fullName>
    </recommendedName>
</protein>
<proteinExistence type="predicted"/>